<keyword evidence="3" id="KW-1185">Reference proteome</keyword>
<evidence type="ECO:0000313" key="3">
    <source>
        <dbReference type="Proteomes" id="UP000032180"/>
    </source>
</evidence>
<feature type="region of interest" description="Disordered" evidence="1">
    <location>
        <begin position="96"/>
        <end position="126"/>
    </location>
</feature>
<dbReference type="EnsemblPlants" id="LPERR04G00770.1">
    <property type="protein sequence ID" value="LPERR04G00770.1"/>
    <property type="gene ID" value="LPERR04G00770"/>
</dbReference>
<dbReference type="Gramene" id="LPERR04G00770.1">
    <property type="protein sequence ID" value="LPERR04G00770.1"/>
    <property type="gene ID" value="LPERR04G00770"/>
</dbReference>
<reference evidence="3" key="2">
    <citation type="submission" date="2013-12" db="EMBL/GenBank/DDBJ databases">
        <authorList>
            <person name="Yu Y."/>
            <person name="Lee S."/>
            <person name="de Baynast K."/>
            <person name="Wissotski M."/>
            <person name="Liu L."/>
            <person name="Talag J."/>
            <person name="Goicoechea J."/>
            <person name="Angelova A."/>
            <person name="Jetty R."/>
            <person name="Kudrna D."/>
            <person name="Golser W."/>
            <person name="Rivera L."/>
            <person name="Zhang J."/>
            <person name="Wing R."/>
        </authorList>
    </citation>
    <scope>NUCLEOTIDE SEQUENCE</scope>
</reference>
<organism evidence="2 3">
    <name type="scientific">Leersia perrieri</name>
    <dbReference type="NCBI Taxonomy" id="77586"/>
    <lineage>
        <taxon>Eukaryota</taxon>
        <taxon>Viridiplantae</taxon>
        <taxon>Streptophyta</taxon>
        <taxon>Embryophyta</taxon>
        <taxon>Tracheophyta</taxon>
        <taxon>Spermatophyta</taxon>
        <taxon>Magnoliopsida</taxon>
        <taxon>Liliopsida</taxon>
        <taxon>Poales</taxon>
        <taxon>Poaceae</taxon>
        <taxon>BOP clade</taxon>
        <taxon>Oryzoideae</taxon>
        <taxon>Oryzeae</taxon>
        <taxon>Oryzinae</taxon>
        <taxon>Leersia</taxon>
    </lineage>
</organism>
<protein>
    <submittedName>
        <fullName evidence="2">Uncharacterized protein</fullName>
    </submittedName>
</protein>
<reference evidence="2 3" key="1">
    <citation type="submission" date="2012-08" db="EMBL/GenBank/DDBJ databases">
        <title>Oryza genome evolution.</title>
        <authorList>
            <person name="Wing R.A."/>
        </authorList>
    </citation>
    <scope>NUCLEOTIDE SEQUENCE</scope>
</reference>
<sequence>MQQRLKVTLPMPMGRNGDGGCGCGCGGGDSLHRRPVIILPSSAARTPLQHLDRGRQGCRAVPWRLLRLVGKAIEAVVTAAVDETLLFGRRWLHPWSLKDKSSHPPWNPQSKVGGDAPLKKRSYKEQ</sequence>
<dbReference type="HOGENOM" id="CLU_1984793_0_0_1"/>
<dbReference type="AlphaFoldDB" id="A0A0D9W1Z2"/>
<evidence type="ECO:0000313" key="2">
    <source>
        <dbReference type="EnsemblPlants" id="LPERR04G00770.1"/>
    </source>
</evidence>
<evidence type="ECO:0000256" key="1">
    <source>
        <dbReference type="SAM" id="MobiDB-lite"/>
    </source>
</evidence>
<accession>A0A0D9W1Z2</accession>
<dbReference type="Proteomes" id="UP000032180">
    <property type="component" value="Chromosome 4"/>
</dbReference>
<reference evidence="2" key="3">
    <citation type="submission" date="2015-04" db="UniProtKB">
        <authorList>
            <consortium name="EnsemblPlants"/>
        </authorList>
    </citation>
    <scope>IDENTIFICATION</scope>
</reference>
<proteinExistence type="predicted"/>
<name>A0A0D9W1Z2_9ORYZ</name>